<evidence type="ECO:0000313" key="3">
    <source>
        <dbReference type="EMBL" id="MFC3881921.1"/>
    </source>
</evidence>
<protein>
    <recommendedName>
        <fullName evidence="5">DUF4129 domain-containing protein</fullName>
    </recommendedName>
</protein>
<comment type="caution">
    <text evidence="3">The sequence shown here is derived from an EMBL/GenBank/DDBJ whole genome shotgun (WGS) entry which is preliminary data.</text>
</comment>
<evidence type="ECO:0000313" key="4">
    <source>
        <dbReference type="Proteomes" id="UP001595805"/>
    </source>
</evidence>
<feature type="signal peptide" evidence="2">
    <location>
        <begin position="1"/>
        <end position="19"/>
    </location>
</feature>
<keyword evidence="1" id="KW-0812">Transmembrane</keyword>
<keyword evidence="1" id="KW-1133">Transmembrane helix</keyword>
<dbReference type="RefSeq" id="WP_377907275.1">
    <property type="nucleotide sequence ID" value="NZ_JBHRZS010000007.1"/>
</dbReference>
<accession>A0ABV8AVC2</accession>
<keyword evidence="1" id="KW-0472">Membrane</keyword>
<reference evidence="4" key="1">
    <citation type="journal article" date="2019" name="Int. J. Syst. Evol. Microbiol.">
        <title>The Global Catalogue of Microorganisms (GCM) 10K type strain sequencing project: providing services to taxonomists for standard genome sequencing and annotation.</title>
        <authorList>
            <consortium name="The Broad Institute Genomics Platform"/>
            <consortium name="The Broad Institute Genome Sequencing Center for Infectious Disease"/>
            <person name="Wu L."/>
            <person name="Ma J."/>
        </authorList>
    </citation>
    <scope>NUCLEOTIDE SEQUENCE [LARGE SCALE GENOMIC DNA]</scope>
    <source>
        <strain evidence="4">CCUG 60523</strain>
    </source>
</reference>
<evidence type="ECO:0008006" key="5">
    <source>
        <dbReference type="Google" id="ProtNLM"/>
    </source>
</evidence>
<dbReference type="EMBL" id="JBHRZS010000007">
    <property type="protein sequence ID" value="MFC3881921.1"/>
    <property type="molecule type" value="Genomic_DNA"/>
</dbReference>
<keyword evidence="2" id="KW-0732">Signal</keyword>
<feature type="chain" id="PRO_5045258946" description="DUF4129 domain-containing protein" evidence="2">
    <location>
        <begin position="20"/>
        <end position="297"/>
    </location>
</feature>
<organism evidence="3 4">
    <name type="scientific">Algoriphagus namhaensis</name>
    <dbReference type="NCBI Taxonomy" id="915353"/>
    <lineage>
        <taxon>Bacteria</taxon>
        <taxon>Pseudomonadati</taxon>
        <taxon>Bacteroidota</taxon>
        <taxon>Cytophagia</taxon>
        <taxon>Cytophagales</taxon>
        <taxon>Cyclobacteriaceae</taxon>
        <taxon>Algoriphagus</taxon>
    </lineage>
</organism>
<sequence>MAKLLTALFLLFLPFIVSAQQVNVEGYFLQDSAMLGERVGYVLKAQYPDTYQVLFPDSSYGYGDQVLLEKQVFGSYTVDGITSDSAVYFMSNFSLDPSIFVALPVYEILPFDSIPHFPLEAELKLKLTIDSIPEQLQFKENNVYQPLAKEINWIIVGLWAGAVLAVLVILYLLFGDRIRKFIAERSEKRRWKKFEKRWISKTALLSSQPSIDLADEIVGHWKWYMERLTKKPYQEWTSSEISTKMDDKKVFEALRGIDMIIYAGHTPASQESTDYLLEVARKTYQEKVTKIKNERAV</sequence>
<gene>
    <name evidence="3" type="ORF">ACFOSV_17125</name>
</gene>
<feature type="transmembrane region" description="Helical" evidence="1">
    <location>
        <begin position="151"/>
        <end position="174"/>
    </location>
</feature>
<dbReference type="Proteomes" id="UP001595805">
    <property type="component" value="Unassembled WGS sequence"/>
</dbReference>
<proteinExistence type="predicted"/>
<evidence type="ECO:0000256" key="2">
    <source>
        <dbReference type="SAM" id="SignalP"/>
    </source>
</evidence>
<name>A0ABV8AVC2_9BACT</name>
<keyword evidence="4" id="KW-1185">Reference proteome</keyword>
<evidence type="ECO:0000256" key="1">
    <source>
        <dbReference type="SAM" id="Phobius"/>
    </source>
</evidence>